<dbReference type="RefSeq" id="WP_021234346.1">
    <property type="nucleotide sequence ID" value="NZ_ATHL01000077.1"/>
</dbReference>
<keyword evidence="3" id="KW-1185">Reference proteome</keyword>
<dbReference type="Proteomes" id="UP000015527">
    <property type="component" value="Unassembled WGS sequence"/>
</dbReference>
<accession>T0ITA1</accession>
<dbReference type="EMBL" id="ATHL01000077">
    <property type="protein sequence ID" value="EQB15080.1"/>
    <property type="molecule type" value="Genomic_DNA"/>
</dbReference>
<organism evidence="2 3">
    <name type="scientific">Novosphingobium lindaniclasticum LE124</name>
    <dbReference type="NCBI Taxonomy" id="1096930"/>
    <lineage>
        <taxon>Bacteria</taxon>
        <taxon>Pseudomonadati</taxon>
        <taxon>Pseudomonadota</taxon>
        <taxon>Alphaproteobacteria</taxon>
        <taxon>Sphingomonadales</taxon>
        <taxon>Sphingomonadaceae</taxon>
        <taxon>Novosphingobium</taxon>
    </lineage>
</organism>
<evidence type="ECO:0008006" key="4">
    <source>
        <dbReference type="Google" id="ProtNLM"/>
    </source>
</evidence>
<evidence type="ECO:0000256" key="1">
    <source>
        <dbReference type="SAM" id="MobiDB-lite"/>
    </source>
</evidence>
<dbReference type="PATRIC" id="fig|1096930.3.peg.2497"/>
<dbReference type="Gene3D" id="2.60.120.10">
    <property type="entry name" value="Jelly Rolls"/>
    <property type="match status" value="1"/>
</dbReference>
<feature type="region of interest" description="Disordered" evidence="1">
    <location>
        <begin position="119"/>
        <end position="140"/>
    </location>
</feature>
<name>T0ITA1_9SPHN</name>
<reference evidence="2 3" key="1">
    <citation type="journal article" date="2013" name="Genome Announc.">
        <title>Genome Sequence of Novosphingobium lindaniclasticum LE124T, Isolated from a Hexachlorocyclohexane Dumpsite.</title>
        <authorList>
            <person name="Saxena A."/>
            <person name="Nayyar N."/>
            <person name="Sangwan N."/>
            <person name="Kumari R."/>
            <person name="Khurana J.P."/>
            <person name="Lal R."/>
        </authorList>
    </citation>
    <scope>NUCLEOTIDE SEQUENCE [LARGE SCALE GENOMIC DNA]</scope>
    <source>
        <strain evidence="2 3">LE124</strain>
    </source>
</reference>
<comment type="caution">
    <text evidence="2">The sequence shown here is derived from an EMBL/GenBank/DDBJ whole genome shotgun (WGS) entry which is preliminary data.</text>
</comment>
<sequence length="140" mass="14852">MAKCRVFAIDQGLKTVVEDGLYTKHLFGTNVSVSVVKFVAPKGPEIPAKAHHHGEEISLQIIGGCNVIEGPGLGDPEDPVTDMAPNMALVIPGGLSHYGENFMGPEGASMRLNVVTPPRAEFGPEDGAPYYPLKNRDDAA</sequence>
<proteinExistence type="predicted"/>
<dbReference type="eggNOG" id="COG1917">
    <property type="taxonomic scope" value="Bacteria"/>
</dbReference>
<gene>
    <name evidence="2" type="ORF">L284_12505</name>
</gene>
<dbReference type="AlphaFoldDB" id="T0ITA1"/>
<dbReference type="InterPro" id="IPR011051">
    <property type="entry name" value="RmlC_Cupin_sf"/>
</dbReference>
<evidence type="ECO:0000313" key="3">
    <source>
        <dbReference type="Proteomes" id="UP000015527"/>
    </source>
</evidence>
<protein>
    <recommendedName>
        <fullName evidence="4">Cupin</fullName>
    </recommendedName>
</protein>
<evidence type="ECO:0000313" key="2">
    <source>
        <dbReference type="EMBL" id="EQB15080.1"/>
    </source>
</evidence>
<dbReference type="SUPFAM" id="SSF51182">
    <property type="entry name" value="RmlC-like cupins"/>
    <property type="match status" value="1"/>
</dbReference>
<dbReference type="InterPro" id="IPR014710">
    <property type="entry name" value="RmlC-like_jellyroll"/>
</dbReference>
<dbReference type="OrthoDB" id="7594533at2"/>